<dbReference type="Proteomes" id="UP000022447">
    <property type="component" value="Unassembled WGS sequence"/>
</dbReference>
<dbReference type="EMBL" id="JALZ01000036">
    <property type="protein sequence ID" value="ETX13145.1"/>
    <property type="molecule type" value="Genomic_DNA"/>
</dbReference>
<comment type="caution">
    <text evidence="1">The sequence shown here is derived from an EMBL/GenBank/DDBJ whole genome shotgun (WGS) entry which is preliminary data.</text>
</comment>
<evidence type="ECO:0000313" key="2">
    <source>
        <dbReference type="Proteomes" id="UP000022447"/>
    </source>
</evidence>
<gene>
    <name evidence="1" type="ORF">OCH239_13205</name>
</gene>
<name>X7EB98_9RHOB</name>
<reference evidence="1 2" key="1">
    <citation type="submission" date="2014-01" db="EMBL/GenBank/DDBJ databases">
        <title>Roseivivax halodurans JCM 10272 Genome Sequencing.</title>
        <authorList>
            <person name="Lai Q."/>
            <person name="Li G."/>
            <person name="Shao Z."/>
        </authorList>
    </citation>
    <scope>NUCLEOTIDE SEQUENCE [LARGE SCALE GENOMIC DNA]</scope>
    <source>
        <strain evidence="1 2">JCM 10272</strain>
    </source>
</reference>
<organism evidence="1 2">
    <name type="scientific">Roseivivax halodurans JCM 10272</name>
    <dbReference type="NCBI Taxonomy" id="1449350"/>
    <lineage>
        <taxon>Bacteria</taxon>
        <taxon>Pseudomonadati</taxon>
        <taxon>Pseudomonadota</taxon>
        <taxon>Alphaproteobacteria</taxon>
        <taxon>Rhodobacterales</taxon>
        <taxon>Roseobacteraceae</taxon>
        <taxon>Roseivivax</taxon>
    </lineage>
</organism>
<keyword evidence="2" id="KW-1185">Reference proteome</keyword>
<accession>X7EB98</accession>
<sequence length="44" mass="4611">MPSRLNLLNAAMIATLLCAAAWVMSSGFAIDTTSLAVWMPMAAP</sequence>
<protein>
    <submittedName>
        <fullName evidence="1">Uncharacterized protein</fullName>
    </submittedName>
</protein>
<dbReference type="RefSeq" id="WP_280111447.1">
    <property type="nucleotide sequence ID" value="NZ_JALZ01000036.1"/>
</dbReference>
<evidence type="ECO:0000313" key="1">
    <source>
        <dbReference type="EMBL" id="ETX13145.1"/>
    </source>
</evidence>
<dbReference type="AlphaFoldDB" id="X7EB98"/>
<proteinExistence type="predicted"/>